<evidence type="ECO:0000313" key="7">
    <source>
        <dbReference type="Proteomes" id="UP000004773"/>
    </source>
</evidence>
<comment type="similarity">
    <text evidence="1">Belongs to the 'phage' integrase family.</text>
</comment>
<dbReference type="GO" id="GO:0006310">
    <property type="term" value="P:DNA recombination"/>
    <property type="evidence" value="ECO:0007669"/>
    <property type="project" value="UniProtKB-KW"/>
</dbReference>
<organism evidence="6 7">
    <name type="scientific">Gemella haemolysans M341</name>
    <dbReference type="NCBI Taxonomy" id="562981"/>
    <lineage>
        <taxon>Bacteria</taxon>
        <taxon>Bacillati</taxon>
        <taxon>Bacillota</taxon>
        <taxon>Bacilli</taxon>
        <taxon>Bacillales</taxon>
        <taxon>Gemellaceae</taxon>
        <taxon>Gemella</taxon>
    </lineage>
</organism>
<reference evidence="6 7" key="1">
    <citation type="submission" date="2011-03" db="EMBL/GenBank/DDBJ databases">
        <title>The Genome Sequence of Gemella haemolysans M341.</title>
        <authorList>
            <consortium name="The Broad Institute Genome Sequencing Platform"/>
            <consortium name="The Broad Institute Genome Sequencing Center for Infectious Disease"/>
            <person name="Earl A."/>
            <person name="Ward D."/>
            <person name="Feldgarden M."/>
            <person name="Gevers D."/>
            <person name="Sibley C.D."/>
            <person name="Field T.R."/>
            <person name="Grinwis M."/>
            <person name="Eshaghurshan C.S."/>
            <person name="Surette M.G."/>
            <person name="Young S.K."/>
            <person name="Zeng Q."/>
            <person name="Gargeya S."/>
            <person name="Fitzgerald M."/>
            <person name="Haas B."/>
            <person name="Abouelleil A."/>
            <person name="Alvarado L."/>
            <person name="Arachchi H.M."/>
            <person name="Berlin A."/>
            <person name="Brown A."/>
            <person name="Chapman S.B."/>
            <person name="Chen Z."/>
            <person name="Dunbar C."/>
            <person name="Freedman E."/>
            <person name="Gearin G."/>
            <person name="Gellesch M."/>
            <person name="Goldberg J."/>
            <person name="Griggs A."/>
            <person name="Gujja S."/>
            <person name="Heilman E.R."/>
            <person name="Heiman D."/>
            <person name="Howarth C."/>
            <person name="Larson L."/>
            <person name="Lui A."/>
            <person name="MacDonald P.J.P."/>
            <person name="Mehta T."/>
            <person name="Montmayeur A."/>
            <person name="Murphy C."/>
            <person name="Neiman D."/>
            <person name="Pearson M."/>
            <person name="Priest M."/>
            <person name="Roberts A."/>
            <person name="Saif S."/>
            <person name="Shea T."/>
            <person name="Shenoy N."/>
            <person name="Sisk P."/>
            <person name="Stolte C."/>
            <person name="Sykes S."/>
            <person name="White J."/>
            <person name="Yandava C."/>
            <person name="Wortman J."/>
            <person name="Nusbaum C."/>
            <person name="Birren B."/>
        </authorList>
    </citation>
    <scope>NUCLEOTIDE SEQUENCE [LARGE SCALE GENOMIC DNA]</scope>
    <source>
        <strain evidence="6 7">M341</strain>
    </source>
</reference>
<dbReference type="Pfam" id="PF00589">
    <property type="entry name" value="Phage_integrase"/>
    <property type="match status" value="1"/>
</dbReference>
<dbReference type="Gene3D" id="1.10.150.130">
    <property type="match status" value="1"/>
</dbReference>
<evidence type="ECO:0000256" key="4">
    <source>
        <dbReference type="ARBA" id="ARBA00023172"/>
    </source>
</evidence>
<dbReference type="PANTHER" id="PTHR30629">
    <property type="entry name" value="PROPHAGE INTEGRASE"/>
    <property type="match status" value="1"/>
</dbReference>
<dbReference type="SUPFAM" id="SSF56349">
    <property type="entry name" value="DNA breaking-rejoining enzymes"/>
    <property type="match status" value="1"/>
</dbReference>
<name>A0AA87B8Q3_9BACL</name>
<dbReference type="EMBL" id="ACRO01000030">
    <property type="protein sequence ID" value="EGF87053.1"/>
    <property type="molecule type" value="Genomic_DNA"/>
</dbReference>
<dbReference type="Gene3D" id="1.10.443.10">
    <property type="entry name" value="Intergrase catalytic core"/>
    <property type="match status" value="1"/>
</dbReference>
<dbReference type="Proteomes" id="UP000004773">
    <property type="component" value="Unassembled WGS sequence"/>
</dbReference>
<evidence type="ECO:0000259" key="5">
    <source>
        <dbReference type="PROSITE" id="PS51898"/>
    </source>
</evidence>
<dbReference type="InterPro" id="IPR011010">
    <property type="entry name" value="DNA_brk_join_enz"/>
</dbReference>
<dbReference type="AlphaFoldDB" id="A0AA87B8Q3"/>
<feature type="domain" description="Tyr recombinase" evidence="5">
    <location>
        <begin position="170"/>
        <end position="357"/>
    </location>
</feature>
<dbReference type="InterPro" id="IPR010998">
    <property type="entry name" value="Integrase_recombinase_N"/>
</dbReference>
<keyword evidence="4" id="KW-0233">DNA recombination</keyword>
<evidence type="ECO:0000256" key="2">
    <source>
        <dbReference type="ARBA" id="ARBA00022908"/>
    </source>
</evidence>
<dbReference type="InterPro" id="IPR050808">
    <property type="entry name" value="Phage_Integrase"/>
</dbReference>
<dbReference type="InterPro" id="IPR002104">
    <property type="entry name" value="Integrase_catalytic"/>
</dbReference>
<keyword evidence="2" id="KW-0229">DNA integration</keyword>
<accession>A0AA87B8Q3</accession>
<dbReference type="InterPro" id="IPR013762">
    <property type="entry name" value="Integrase-like_cat_sf"/>
</dbReference>
<comment type="caution">
    <text evidence="6">The sequence shown here is derived from an EMBL/GenBank/DDBJ whole genome shotgun (WGS) entry which is preliminary data.</text>
</comment>
<protein>
    <recommendedName>
        <fullName evidence="5">Tyr recombinase domain-containing protein</fullName>
    </recommendedName>
</protein>
<dbReference type="Pfam" id="PF14659">
    <property type="entry name" value="Phage_int_SAM_3"/>
    <property type="match status" value="1"/>
</dbReference>
<dbReference type="GO" id="GO:0015074">
    <property type="term" value="P:DNA integration"/>
    <property type="evidence" value="ECO:0007669"/>
    <property type="project" value="UniProtKB-KW"/>
</dbReference>
<evidence type="ECO:0000256" key="1">
    <source>
        <dbReference type="ARBA" id="ARBA00008857"/>
    </source>
</evidence>
<sequence>MIKEYIDKDNKKYYEVKNHYIGKDVFTGKEKRISKKGFRTKREAENYCIKLKSEFLEVGFKSNQDYTFQDVYDLFDEQYKRKVKDTTYYRNTLHFNKHILPFFACMKVKDIKLVVCQKFINGLSESFKKATVKHYSILASMILDYAVKLEIIATNYMKYTEIPRMKEETKQDNYYTKSELLEFLEVVKNNYSLELYCTFRVLAFTGIRCGELCALTWKDFDLKNKTLSVNKNLTYVKGGYTVSETKTKSSNRIIYLDNETVEVLKQFRKQRSFVPLDTSVFNKKPELLKYYLNGICAKKPNLKRITLHGFRHTHATLLYESGIDVKDISNRLGHSNIKTTLDIYTHLTEDKKKDVTDKFSKFMSM</sequence>
<dbReference type="PANTHER" id="PTHR30629:SF2">
    <property type="entry name" value="PROPHAGE INTEGRASE INTS-RELATED"/>
    <property type="match status" value="1"/>
</dbReference>
<dbReference type="CDD" id="cd01189">
    <property type="entry name" value="INT_ICEBs1_C_like"/>
    <property type="match status" value="1"/>
</dbReference>
<evidence type="ECO:0000313" key="6">
    <source>
        <dbReference type="EMBL" id="EGF87053.1"/>
    </source>
</evidence>
<dbReference type="RefSeq" id="WP_003147570.1">
    <property type="nucleotide sequence ID" value="NZ_GL883584.1"/>
</dbReference>
<gene>
    <name evidence="6" type="ORF">HMPREF0428_01423</name>
</gene>
<dbReference type="InterPro" id="IPR028259">
    <property type="entry name" value="AP2-like_int_N"/>
</dbReference>
<dbReference type="PROSITE" id="PS51898">
    <property type="entry name" value="TYR_RECOMBINASE"/>
    <property type="match status" value="1"/>
</dbReference>
<dbReference type="Pfam" id="PF14657">
    <property type="entry name" value="Arm-DNA-bind_4"/>
    <property type="match status" value="1"/>
</dbReference>
<dbReference type="InterPro" id="IPR004107">
    <property type="entry name" value="Integrase_SAM-like_N"/>
</dbReference>
<keyword evidence="3" id="KW-0238">DNA-binding</keyword>
<proteinExistence type="inferred from homology"/>
<evidence type="ECO:0000256" key="3">
    <source>
        <dbReference type="ARBA" id="ARBA00023125"/>
    </source>
</evidence>
<dbReference type="GO" id="GO:0003677">
    <property type="term" value="F:DNA binding"/>
    <property type="evidence" value="ECO:0007669"/>
    <property type="project" value="UniProtKB-KW"/>
</dbReference>